<keyword evidence="3" id="KW-1185">Reference proteome</keyword>
<feature type="signal peptide" evidence="1">
    <location>
        <begin position="1"/>
        <end position="24"/>
    </location>
</feature>
<name>A0ABT9B5G8_9ACTN</name>
<evidence type="ECO:0000313" key="2">
    <source>
        <dbReference type="EMBL" id="MDO7869549.1"/>
    </source>
</evidence>
<sequence>MTKTFAAIAMAMALVTMTATGAEAASGYMTDRTYDTTTAKGSPSSNQKAAADLTRVDYWHTSDGKVAFRYKVRDLRSDYRMTGFTWNANQTPRVWVNNTPGNTYTRVSVNGYVKCEATTVRDYSANTATVKFARSCFPKGVRYTPYVKAEYYSSNVEQRVTDNAGPGTSIVLNP</sequence>
<organism evidence="2 3">
    <name type="scientific">Nocardioides jiangxiensis</name>
    <dbReference type="NCBI Taxonomy" id="3064524"/>
    <lineage>
        <taxon>Bacteria</taxon>
        <taxon>Bacillati</taxon>
        <taxon>Actinomycetota</taxon>
        <taxon>Actinomycetes</taxon>
        <taxon>Propionibacteriales</taxon>
        <taxon>Nocardioidaceae</taxon>
        <taxon>Nocardioides</taxon>
    </lineage>
</organism>
<feature type="chain" id="PRO_5045094748" evidence="1">
    <location>
        <begin position="25"/>
        <end position="174"/>
    </location>
</feature>
<protein>
    <submittedName>
        <fullName evidence="2">Uncharacterized protein</fullName>
    </submittedName>
</protein>
<dbReference type="Proteomes" id="UP001233314">
    <property type="component" value="Unassembled WGS sequence"/>
</dbReference>
<reference evidence="2 3" key="1">
    <citation type="submission" date="2023-07" db="EMBL/GenBank/DDBJ databases">
        <title>Nocardioides sp. nov WY-20 isolated from soil.</title>
        <authorList>
            <person name="Liu B."/>
            <person name="Wan Y."/>
        </authorList>
    </citation>
    <scope>NUCLEOTIDE SEQUENCE [LARGE SCALE GENOMIC DNA]</scope>
    <source>
        <strain evidence="2 3">WY-20</strain>
    </source>
</reference>
<accession>A0ABT9B5G8</accession>
<keyword evidence="1" id="KW-0732">Signal</keyword>
<dbReference type="RefSeq" id="WP_305028943.1">
    <property type="nucleotide sequence ID" value="NZ_JAUQTA010000002.1"/>
</dbReference>
<comment type="caution">
    <text evidence="2">The sequence shown here is derived from an EMBL/GenBank/DDBJ whole genome shotgun (WGS) entry which is preliminary data.</text>
</comment>
<evidence type="ECO:0000256" key="1">
    <source>
        <dbReference type="SAM" id="SignalP"/>
    </source>
</evidence>
<dbReference type="EMBL" id="JAUQTA010000002">
    <property type="protein sequence ID" value="MDO7869549.1"/>
    <property type="molecule type" value="Genomic_DNA"/>
</dbReference>
<evidence type="ECO:0000313" key="3">
    <source>
        <dbReference type="Proteomes" id="UP001233314"/>
    </source>
</evidence>
<proteinExistence type="predicted"/>
<gene>
    <name evidence="2" type="ORF">Q5722_14340</name>
</gene>